<dbReference type="Gene3D" id="3.40.50.150">
    <property type="entry name" value="Vaccinia Virus protein VP39"/>
    <property type="match status" value="1"/>
</dbReference>
<sequence length="89" mass="9664">TVDVILSNCVINLSPEKDRVFADAYRVLKPGGRLAISDIVALKPIPDELRRDMALVSSCIGGAAVVADLERILLDVGFTGIEIYFAFTR</sequence>
<dbReference type="Pfam" id="PF13847">
    <property type="entry name" value="Methyltransf_31"/>
    <property type="match status" value="1"/>
</dbReference>
<evidence type="ECO:0000313" key="2">
    <source>
        <dbReference type="EMBL" id="GAH44452.1"/>
    </source>
</evidence>
<gene>
    <name evidence="2" type="ORF">S03H2_14513</name>
</gene>
<feature type="non-terminal residue" evidence="2">
    <location>
        <position position="1"/>
    </location>
</feature>
<name>X1FHP2_9ZZZZ</name>
<dbReference type="InterPro" id="IPR029063">
    <property type="entry name" value="SAM-dependent_MTases_sf"/>
</dbReference>
<organism evidence="2">
    <name type="scientific">marine sediment metagenome</name>
    <dbReference type="NCBI Taxonomy" id="412755"/>
    <lineage>
        <taxon>unclassified sequences</taxon>
        <taxon>metagenomes</taxon>
        <taxon>ecological metagenomes</taxon>
    </lineage>
</organism>
<evidence type="ECO:0000259" key="1">
    <source>
        <dbReference type="Pfam" id="PF13847"/>
    </source>
</evidence>
<dbReference type="SUPFAM" id="SSF53335">
    <property type="entry name" value="S-adenosyl-L-methionine-dependent methyltransferases"/>
    <property type="match status" value="1"/>
</dbReference>
<feature type="domain" description="Methyltransferase" evidence="1">
    <location>
        <begin position="2"/>
        <end position="72"/>
    </location>
</feature>
<dbReference type="InterPro" id="IPR025714">
    <property type="entry name" value="Methyltranfer_dom"/>
</dbReference>
<protein>
    <recommendedName>
        <fullName evidence="1">Methyltransferase domain-containing protein</fullName>
    </recommendedName>
</protein>
<accession>X1FHP2</accession>
<dbReference type="AlphaFoldDB" id="X1FHP2"/>
<comment type="caution">
    <text evidence="2">The sequence shown here is derived from an EMBL/GenBank/DDBJ whole genome shotgun (WGS) entry which is preliminary data.</text>
</comment>
<proteinExistence type="predicted"/>
<reference evidence="2" key="1">
    <citation type="journal article" date="2014" name="Front. Microbiol.">
        <title>High frequency of phylogenetically diverse reductive dehalogenase-homologous genes in deep subseafloor sedimentary metagenomes.</title>
        <authorList>
            <person name="Kawai M."/>
            <person name="Futagami T."/>
            <person name="Toyoda A."/>
            <person name="Takaki Y."/>
            <person name="Nishi S."/>
            <person name="Hori S."/>
            <person name="Arai W."/>
            <person name="Tsubouchi T."/>
            <person name="Morono Y."/>
            <person name="Uchiyama I."/>
            <person name="Ito T."/>
            <person name="Fujiyama A."/>
            <person name="Inagaki F."/>
            <person name="Takami H."/>
        </authorList>
    </citation>
    <scope>NUCLEOTIDE SEQUENCE</scope>
    <source>
        <strain evidence="2">Expedition CK06-06</strain>
    </source>
</reference>
<dbReference type="EMBL" id="BARU01007363">
    <property type="protein sequence ID" value="GAH44452.1"/>
    <property type="molecule type" value="Genomic_DNA"/>
</dbReference>